<evidence type="ECO:0000256" key="1">
    <source>
        <dbReference type="ARBA" id="ARBA00006432"/>
    </source>
</evidence>
<protein>
    <recommendedName>
        <fullName evidence="7">4-coumarate-CoA ligase</fullName>
    </recommendedName>
</protein>
<dbReference type="OrthoDB" id="1898221at2759"/>
<dbReference type="PROSITE" id="PS00455">
    <property type="entry name" value="AMP_BINDING"/>
    <property type="match status" value="1"/>
</dbReference>
<keyword evidence="2" id="KW-0436">Ligase</keyword>
<keyword evidence="6" id="KW-1185">Reference proteome</keyword>
<comment type="caution">
    <text evidence="5">The sequence shown here is derived from an EMBL/GenBank/DDBJ whole genome shotgun (WGS) entry which is preliminary data.</text>
</comment>
<feature type="domain" description="AMP-binding enzyme C-terminal" evidence="4">
    <location>
        <begin position="467"/>
        <end position="544"/>
    </location>
</feature>
<evidence type="ECO:0000259" key="4">
    <source>
        <dbReference type="Pfam" id="PF13193"/>
    </source>
</evidence>
<comment type="similarity">
    <text evidence="1">Belongs to the ATP-dependent AMP-binding enzyme family.</text>
</comment>
<dbReference type="InterPro" id="IPR042099">
    <property type="entry name" value="ANL_N_sf"/>
</dbReference>
<dbReference type="Gene3D" id="3.40.50.12780">
    <property type="entry name" value="N-terminal domain of ligase-like"/>
    <property type="match status" value="1"/>
</dbReference>
<dbReference type="GO" id="GO:0016405">
    <property type="term" value="F:CoA-ligase activity"/>
    <property type="evidence" value="ECO:0007669"/>
    <property type="project" value="TreeGrafter"/>
</dbReference>
<dbReference type="PANTHER" id="PTHR24096">
    <property type="entry name" value="LONG-CHAIN-FATTY-ACID--COA LIGASE"/>
    <property type="match status" value="1"/>
</dbReference>
<accession>A0A2B7XCT9</accession>
<dbReference type="Proteomes" id="UP000224080">
    <property type="component" value="Unassembled WGS sequence"/>
</dbReference>
<dbReference type="STRING" id="2060905.A0A2B7XCT9"/>
<evidence type="ECO:0000313" key="5">
    <source>
        <dbReference type="EMBL" id="PGH06720.1"/>
    </source>
</evidence>
<evidence type="ECO:0008006" key="7">
    <source>
        <dbReference type="Google" id="ProtNLM"/>
    </source>
</evidence>
<dbReference type="FunFam" id="3.30.300.30:FF:000007">
    <property type="entry name" value="4-coumarate--CoA ligase 2"/>
    <property type="match status" value="1"/>
</dbReference>
<reference evidence="5 6" key="1">
    <citation type="submission" date="2017-10" db="EMBL/GenBank/DDBJ databases">
        <title>Comparative genomics in systemic dimorphic fungi from Ajellomycetaceae.</title>
        <authorList>
            <person name="Munoz J.F."/>
            <person name="Mcewen J.G."/>
            <person name="Clay O.K."/>
            <person name="Cuomo C.A."/>
        </authorList>
    </citation>
    <scope>NUCLEOTIDE SEQUENCE [LARGE SCALE GENOMIC DNA]</scope>
    <source>
        <strain evidence="5 6">UAMH130</strain>
    </source>
</reference>
<dbReference type="Gene3D" id="3.30.300.30">
    <property type="match status" value="1"/>
</dbReference>
<gene>
    <name evidence="5" type="ORF">GX51_02161</name>
</gene>
<dbReference type="GO" id="GO:0019748">
    <property type="term" value="P:secondary metabolic process"/>
    <property type="evidence" value="ECO:0007669"/>
    <property type="project" value="TreeGrafter"/>
</dbReference>
<sequence>MPEKIYYHDGPNRFVDVPKLDLLTYLFESENCPTLDETPLHLNADIPSQIITKKDLRDLTERVAHGLRTNYGIGANGPNKDVVTVISQGQPFVSVAFYGTIAAGGVYSAASPSSTVAELARQITIGNSRLVICGKEMKELVSQAAKQCNLPLERVLVLESNPSFKFCSFEGNINVVSDKRLTWQRITDHTALEKSLIVILWSSGTTGLPKGVMLSHKNLVSETYLVSIPGKAWAAKEIEAGREIPPVRTIAHLPISHIAGIFGYLIGPFSAGGLVIWMGKYEWKKLLDLAKQYKITSFYTVPSIYLRIAKSPDVTDQFKHLVGATTGAAPMDGELQTTASKKLGDGSQVVIGQTWGLSETTGAVTMMPKGVDDDYSGCIGYIVSNVELRMVDESYNDVEPGQPGEFLLRGPMITQGYYNNPQATKDSFHDGWFCTGDIGIQRNGKFYVIDRKKELLKYKGLQVAPAEIENLLITHPEIKEAAVCGVPSPEDPGSDIPRAYIVADPARVSEQAVKDFVKDRLSPYKQLRGGVVFVKELPKNAVGKLLRRELKERAKAELGLDKNGGLKL</sequence>
<dbReference type="Pfam" id="PF00501">
    <property type="entry name" value="AMP-binding"/>
    <property type="match status" value="1"/>
</dbReference>
<proteinExistence type="inferred from homology"/>
<name>A0A2B7XCT9_9EURO</name>
<dbReference type="SUPFAM" id="SSF56801">
    <property type="entry name" value="Acetyl-CoA synthetase-like"/>
    <property type="match status" value="1"/>
</dbReference>
<feature type="domain" description="AMP-dependent synthetase/ligase" evidence="3">
    <location>
        <begin position="49"/>
        <end position="418"/>
    </location>
</feature>
<dbReference type="InterPro" id="IPR045851">
    <property type="entry name" value="AMP-bd_C_sf"/>
</dbReference>
<organism evidence="5 6">
    <name type="scientific">Blastomyces parvus</name>
    <dbReference type="NCBI Taxonomy" id="2060905"/>
    <lineage>
        <taxon>Eukaryota</taxon>
        <taxon>Fungi</taxon>
        <taxon>Dikarya</taxon>
        <taxon>Ascomycota</taxon>
        <taxon>Pezizomycotina</taxon>
        <taxon>Eurotiomycetes</taxon>
        <taxon>Eurotiomycetidae</taxon>
        <taxon>Onygenales</taxon>
        <taxon>Ajellomycetaceae</taxon>
        <taxon>Blastomyces</taxon>
    </lineage>
</organism>
<dbReference type="AlphaFoldDB" id="A0A2B7XCT9"/>
<evidence type="ECO:0000259" key="3">
    <source>
        <dbReference type="Pfam" id="PF00501"/>
    </source>
</evidence>
<evidence type="ECO:0000256" key="2">
    <source>
        <dbReference type="ARBA" id="ARBA00022598"/>
    </source>
</evidence>
<dbReference type="InterPro" id="IPR000873">
    <property type="entry name" value="AMP-dep_synth/lig_dom"/>
</dbReference>
<dbReference type="EMBL" id="PDNC01000019">
    <property type="protein sequence ID" value="PGH06720.1"/>
    <property type="molecule type" value="Genomic_DNA"/>
</dbReference>
<dbReference type="Pfam" id="PF13193">
    <property type="entry name" value="AMP-binding_C"/>
    <property type="match status" value="1"/>
</dbReference>
<dbReference type="PANTHER" id="PTHR24096:SF149">
    <property type="entry name" value="AMP-BINDING DOMAIN-CONTAINING PROTEIN-RELATED"/>
    <property type="match status" value="1"/>
</dbReference>
<evidence type="ECO:0000313" key="6">
    <source>
        <dbReference type="Proteomes" id="UP000224080"/>
    </source>
</evidence>
<dbReference type="InterPro" id="IPR025110">
    <property type="entry name" value="AMP-bd_C"/>
</dbReference>
<dbReference type="InterPro" id="IPR020845">
    <property type="entry name" value="AMP-binding_CS"/>
</dbReference>